<protein>
    <submittedName>
        <fullName evidence="2">Uncharacterized protein</fullName>
    </submittedName>
</protein>
<dbReference type="Proteomes" id="UP000001964">
    <property type="component" value="Chromosome"/>
</dbReference>
<feature type="transmembrane region" description="Helical" evidence="1">
    <location>
        <begin position="43"/>
        <end position="61"/>
    </location>
</feature>
<keyword evidence="1" id="KW-0472">Membrane</keyword>
<dbReference type="RefSeq" id="WP_011642451.1">
    <property type="nucleotide sequence ID" value="NC_008347.1"/>
</dbReference>
<keyword evidence="1" id="KW-1133">Transmembrane helix</keyword>
<dbReference type="KEGG" id="mmr:Mmar10_0511"/>
<sequence>MPGFLEKMNRSAAIGTILALGWYLIRVVPQVASQPLDEVSWKAEMAIAVVIFVVTLIADSIRAAIASHGQLDEVDVVDDERDHAAERRGDAWGGHAMHAAAFIALMLLVFEFDPFWAANVLFVGAMLAGLTSILVKFLTYRGSV</sequence>
<dbReference type="EMBL" id="CP000449">
    <property type="protein sequence ID" value="ABI64804.1"/>
    <property type="molecule type" value="Genomic_DNA"/>
</dbReference>
<dbReference type="OrthoDB" id="4559359at2"/>
<proteinExistence type="predicted"/>
<feature type="transmembrane region" description="Helical" evidence="1">
    <location>
        <begin position="116"/>
        <end position="138"/>
    </location>
</feature>
<dbReference type="HOGENOM" id="CLU_1794199_0_0_5"/>
<evidence type="ECO:0000313" key="3">
    <source>
        <dbReference type="Proteomes" id="UP000001964"/>
    </source>
</evidence>
<keyword evidence="3" id="KW-1185">Reference proteome</keyword>
<gene>
    <name evidence="2" type="ordered locus">Mmar10_0511</name>
</gene>
<feature type="transmembrane region" description="Helical" evidence="1">
    <location>
        <begin position="91"/>
        <end position="110"/>
    </location>
</feature>
<keyword evidence="1" id="KW-0812">Transmembrane</keyword>
<name>Q0ASD3_MARMM</name>
<dbReference type="STRING" id="394221.Mmar10_0511"/>
<evidence type="ECO:0000256" key="1">
    <source>
        <dbReference type="SAM" id="Phobius"/>
    </source>
</evidence>
<organism evidence="2 3">
    <name type="scientific">Maricaulis maris (strain MCS10)</name>
    <name type="common">Caulobacter maris</name>
    <dbReference type="NCBI Taxonomy" id="394221"/>
    <lineage>
        <taxon>Bacteria</taxon>
        <taxon>Pseudomonadati</taxon>
        <taxon>Pseudomonadota</taxon>
        <taxon>Alphaproteobacteria</taxon>
        <taxon>Maricaulales</taxon>
        <taxon>Maricaulaceae</taxon>
        <taxon>Maricaulis</taxon>
    </lineage>
</organism>
<reference evidence="2 3" key="1">
    <citation type="submission" date="2006-08" db="EMBL/GenBank/DDBJ databases">
        <title>Complete sequence of Maricaulis maris MCS10.</title>
        <authorList>
            <consortium name="US DOE Joint Genome Institute"/>
            <person name="Copeland A."/>
            <person name="Lucas S."/>
            <person name="Lapidus A."/>
            <person name="Barry K."/>
            <person name="Detter J.C."/>
            <person name="Glavina del Rio T."/>
            <person name="Hammon N."/>
            <person name="Israni S."/>
            <person name="Dalin E."/>
            <person name="Tice H."/>
            <person name="Pitluck S."/>
            <person name="Saunders E."/>
            <person name="Brettin T."/>
            <person name="Bruce D."/>
            <person name="Han C."/>
            <person name="Tapia R."/>
            <person name="Gilna P."/>
            <person name="Schmutz J."/>
            <person name="Larimer F."/>
            <person name="Land M."/>
            <person name="Hauser L."/>
            <person name="Kyrpides N."/>
            <person name="Mikhailova N."/>
            <person name="Viollier P."/>
            <person name="Stephens C."/>
            <person name="Richardson P."/>
        </authorList>
    </citation>
    <scope>NUCLEOTIDE SEQUENCE [LARGE SCALE GENOMIC DNA]</scope>
    <source>
        <strain evidence="2 3">MCS10</strain>
    </source>
</reference>
<dbReference type="AlphaFoldDB" id="Q0ASD3"/>
<accession>Q0ASD3</accession>
<evidence type="ECO:0000313" key="2">
    <source>
        <dbReference type="EMBL" id="ABI64804.1"/>
    </source>
</evidence>